<feature type="non-terminal residue" evidence="2">
    <location>
        <position position="215"/>
    </location>
</feature>
<feature type="compositionally biased region" description="Polar residues" evidence="1">
    <location>
        <begin position="175"/>
        <end position="184"/>
    </location>
</feature>
<evidence type="ECO:0008006" key="4">
    <source>
        <dbReference type="Google" id="ProtNLM"/>
    </source>
</evidence>
<evidence type="ECO:0000313" key="2">
    <source>
        <dbReference type="EMBL" id="MCD7473419.1"/>
    </source>
</evidence>
<accession>A0ABS8TRG5</accession>
<name>A0ABS8TRG5_DATST</name>
<sequence>TPYSLIPTSPPPHLNPIFVEVFVEDYEDTGEEVLIPKKSKSKSTKEHIPSVSRLSTRTQPNEVGPSLIGGLEDVKPSLSEIFARRLPPIDIPTRLINRPIHLEIIDRLNPSLDKALADLKDQEDRLTLKSKFTIWSGRMYNLEQGKADMDDIDAKILKDQELEILVHDNLPTSPQLRPASLSSFSKEEEVEEEPLNPGLDTSTLISSSFSPDFPM</sequence>
<comment type="caution">
    <text evidence="2">The sequence shown here is derived from an EMBL/GenBank/DDBJ whole genome shotgun (WGS) entry which is preliminary data.</text>
</comment>
<feature type="non-terminal residue" evidence="2">
    <location>
        <position position="1"/>
    </location>
</feature>
<gene>
    <name evidence="2" type="ORF">HAX54_015283</name>
</gene>
<feature type="region of interest" description="Disordered" evidence="1">
    <location>
        <begin position="34"/>
        <end position="68"/>
    </location>
</feature>
<feature type="compositionally biased region" description="Polar residues" evidence="1">
    <location>
        <begin position="52"/>
        <end position="61"/>
    </location>
</feature>
<evidence type="ECO:0000313" key="3">
    <source>
        <dbReference type="Proteomes" id="UP000823775"/>
    </source>
</evidence>
<dbReference type="Proteomes" id="UP000823775">
    <property type="component" value="Unassembled WGS sequence"/>
</dbReference>
<dbReference type="EMBL" id="JACEIK010001970">
    <property type="protein sequence ID" value="MCD7473419.1"/>
    <property type="molecule type" value="Genomic_DNA"/>
</dbReference>
<keyword evidence="3" id="KW-1185">Reference proteome</keyword>
<proteinExistence type="predicted"/>
<evidence type="ECO:0000256" key="1">
    <source>
        <dbReference type="SAM" id="MobiDB-lite"/>
    </source>
</evidence>
<feature type="region of interest" description="Disordered" evidence="1">
    <location>
        <begin position="175"/>
        <end position="215"/>
    </location>
</feature>
<organism evidence="2 3">
    <name type="scientific">Datura stramonium</name>
    <name type="common">Jimsonweed</name>
    <name type="synonym">Common thornapple</name>
    <dbReference type="NCBI Taxonomy" id="4076"/>
    <lineage>
        <taxon>Eukaryota</taxon>
        <taxon>Viridiplantae</taxon>
        <taxon>Streptophyta</taxon>
        <taxon>Embryophyta</taxon>
        <taxon>Tracheophyta</taxon>
        <taxon>Spermatophyta</taxon>
        <taxon>Magnoliopsida</taxon>
        <taxon>eudicotyledons</taxon>
        <taxon>Gunneridae</taxon>
        <taxon>Pentapetalae</taxon>
        <taxon>asterids</taxon>
        <taxon>lamiids</taxon>
        <taxon>Solanales</taxon>
        <taxon>Solanaceae</taxon>
        <taxon>Solanoideae</taxon>
        <taxon>Datureae</taxon>
        <taxon>Datura</taxon>
    </lineage>
</organism>
<protein>
    <recommendedName>
        <fullName evidence="4">Reverse transcriptase domain-containing protein</fullName>
    </recommendedName>
</protein>
<reference evidence="2 3" key="1">
    <citation type="journal article" date="2021" name="BMC Genomics">
        <title>Datura genome reveals duplications of psychoactive alkaloid biosynthetic genes and high mutation rate following tissue culture.</title>
        <authorList>
            <person name="Rajewski A."/>
            <person name="Carter-House D."/>
            <person name="Stajich J."/>
            <person name="Litt A."/>
        </authorList>
    </citation>
    <scope>NUCLEOTIDE SEQUENCE [LARGE SCALE GENOMIC DNA]</scope>
    <source>
        <strain evidence="2">AR-01</strain>
    </source>
</reference>
<feature type="compositionally biased region" description="Polar residues" evidence="1">
    <location>
        <begin position="199"/>
        <end position="215"/>
    </location>
</feature>